<organism evidence="1 2">
    <name type="scientific">Rozella allomycis (strain CSF55)</name>
    <dbReference type="NCBI Taxonomy" id="988480"/>
    <lineage>
        <taxon>Eukaryota</taxon>
        <taxon>Fungi</taxon>
        <taxon>Fungi incertae sedis</taxon>
        <taxon>Cryptomycota</taxon>
        <taxon>Cryptomycota incertae sedis</taxon>
        <taxon>Rozella</taxon>
    </lineage>
</organism>
<dbReference type="AlphaFoldDB" id="A0A075AZB1"/>
<dbReference type="Proteomes" id="UP000030755">
    <property type="component" value="Unassembled WGS sequence"/>
</dbReference>
<dbReference type="HOGENOM" id="CLU_1778527_0_0_1"/>
<evidence type="ECO:0000313" key="2">
    <source>
        <dbReference type="Proteomes" id="UP000030755"/>
    </source>
</evidence>
<sequence length="146" mass="16871">MDGNLVLQSVYSDSPFTNTYKASLKKLFRCLRGSPYDYVSSDRRYHFIVPVEKFKQDCLESEFATEFELNSLSQVLDFVKMSVEIKSSDPSEFFDTEIFKVLGKRLKLYLSFKTDCSSGHQLFEENATNNATLLTCETFIDKLKVH</sequence>
<dbReference type="EMBL" id="KE561022">
    <property type="protein sequence ID" value="EPZ33919.1"/>
    <property type="molecule type" value="Genomic_DNA"/>
</dbReference>
<proteinExistence type="predicted"/>
<accession>A0A075AZB1</accession>
<evidence type="ECO:0000313" key="1">
    <source>
        <dbReference type="EMBL" id="EPZ33919.1"/>
    </source>
</evidence>
<reference evidence="1 2" key="1">
    <citation type="journal article" date="2013" name="Curr. Biol.">
        <title>Shared signatures of parasitism and phylogenomics unite Cryptomycota and microsporidia.</title>
        <authorList>
            <person name="James T.Y."/>
            <person name="Pelin A."/>
            <person name="Bonen L."/>
            <person name="Ahrendt S."/>
            <person name="Sain D."/>
            <person name="Corradi N."/>
            <person name="Stajich J.E."/>
        </authorList>
    </citation>
    <scope>NUCLEOTIDE SEQUENCE [LARGE SCALE GENOMIC DNA]</scope>
    <source>
        <strain evidence="1 2">CSF55</strain>
    </source>
</reference>
<protein>
    <submittedName>
        <fullName evidence="1">Uncharacterized protein</fullName>
    </submittedName>
</protein>
<gene>
    <name evidence="1" type="ORF">O9G_002482</name>
</gene>
<name>A0A075AZB1_ROZAC</name>
<keyword evidence="2" id="KW-1185">Reference proteome</keyword>